<dbReference type="EMBL" id="JBEYBF010000058">
    <property type="protein sequence ID" value="MEU1957212.1"/>
    <property type="molecule type" value="Genomic_DNA"/>
</dbReference>
<keyword evidence="3" id="KW-1185">Reference proteome</keyword>
<organism evidence="2 3">
    <name type="scientific">Nocardia rhamnosiphila</name>
    <dbReference type="NCBI Taxonomy" id="426716"/>
    <lineage>
        <taxon>Bacteria</taxon>
        <taxon>Bacillati</taxon>
        <taxon>Actinomycetota</taxon>
        <taxon>Actinomycetes</taxon>
        <taxon>Mycobacteriales</taxon>
        <taxon>Nocardiaceae</taxon>
        <taxon>Nocardia</taxon>
    </lineage>
</organism>
<protein>
    <submittedName>
        <fullName evidence="2">Uncharacterized protein</fullName>
    </submittedName>
</protein>
<feature type="compositionally biased region" description="Basic and acidic residues" evidence="1">
    <location>
        <begin position="18"/>
        <end position="30"/>
    </location>
</feature>
<comment type="caution">
    <text evidence="2">The sequence shown here is derived from an EMBL/GenBank/DDBJ whole genome shotgun (WGS) entry which is preliminary data.</text>
</comment>
<proteinExistence type="predicted"/>
<accession>A0ABV2X287</accession>
<sequence length="40" mass="4781">MADKSRGKSLKKPSSTLEQRRAVKRERQEQSRVIVRKKKR</sequence>
<gene>
    <name evidence="2" type="ORF">ABZ510_35835</name>
</gene>
<evidence type="ECO:0000313" key="2">
    <source>
        <dbReference type="EMBL" id="MEU1957212.1"/>
    </source>
</evidence>
<dbReference type="RefSeq" id="WP_265804183.1">
    <property type="nucleotide sequence ID" value="NZ_JBEXYG010000011.1"/>
</dbReference>
<feature type="region of interest" description="Disordered" evidence="1">
    <location>
        <begin position="1"/>
        <end position="40"/>
    </location>
</feature>
<evidence type="ECO:0000313" key="3">
    <source>
        <dbReference type="Proteomes" id="UP001550628"/>
    </source>
</evidence>
<evidence type="ECO:0000256" key="1">
    <source>
        <dbReference type="SAM" id="MobiDB-lite"/>
    </source>
</evidence>
<name>A0ABV2X287_9NOCA</name>
<dbReference type="Proteomes" id="UP001550628">
    <property type="component" value="Unassembled WGS sequence"/>
</dbReference>
<reference evidence="2 3" key="1">
    <citation type="submission" date="2024-06" db="EMBL/GenBank/DDBJ databases">
        <title>The Natural Products Discovery Center: Release of the First 8490 Sequenced Strains for Exploring Actinobacteria Biosynthetic Diversity.</title>
        <authorList>
            <person name="Kalkreuter E."/>
            <person name="Kautsar S.A."/>
            <person name="Yang D."/>
            <person name="Bader C.D."/>
            <person name="Teijaro C.N."/>
            <person name="Fluegel L."/>
            <person name="Davis C.M."/>
            <person name="Simpson J.R."/>
            <person name="Lauterbach L."/>
            <person name="Steele A.D."/>
            <person name="Gui C."/>
            <person name="Meng S."/>
            <person name="Li G."/>
            <person name="Viehrig K."/>
            <person name="Ye F."/>
            <person name="Su P."/>
            <person name="Kiefer A.F."/>
            <person name="Nichols A."/>
            <person name="Cepeda A.J."/>
            <person name="Yan W."/>
            <person name="Fan B."/>
            <person name="Jiang Y."/>
            <person name="Adhikari A."/>
            <person name="Zheng C.-J."/>
            <person name="Schuster L."/>
            <person name="Cowan T.M."/>
            <person name="Smanski M.J."/>
            <person name="Chevrette M.G."/>
            <person name="De Carvalho L.P.S."/>
            <person name="Shen B."/>
        </authorList>
    </citation>
    <scope>NUCLEOTIDE SEQUENCE [LARGE SCALE GENOMIC DNA]</scope>
    <source>
        <strain evidence="2 3">NPDC019708</strain>
    </source>
</reference>
<dbReference type="GeneID" id="96248675"/>